<gene>
    <name evidence="1" type="ORF">P2L57_33870</name>
</gene>
<reference evidence="1 2" key="1">
    <citation type="submission" date="2023-03" db="EMBL/GenBank/DDBJ databases">
        <title>Draft genome sequence of type strain Streptomyces ferralitis JCM 14344.</title>
        <authorList>
            <person name="Klaysubun C."/>
            <person name="Duangmal K."/>
        </authorList>
    </citation>
    <scope>NUCLEOTIDE SEQUENCE [LARGE SCALE GENOMIC DNA]</scope>
    <source>
        <strain evidence="1 2">JCM 14344</strain>
    </source>
</reference>
<accession>A0ABT5Z9K2</accession>
<proteinExistence type="predicted"/>
<dbReference type="RefSeq" id="WP_275821190.1">
    <property type="nucleotide sequence ID" value="NZ_BAAANM010000009.1"/>
</dbReference>
<evidence type="ECO:0000313" key="2">
    <source>
        <dbReference type="Proteomes" id="UP001220022"/>
    </source>
</evidence>
<name>A0ABT5Z9K2_9ACTN</name>
<sequence length="40" mass="4419">MATVGDDMVFETLMEAFWLAVDARAHITTTPTDPKGRHDA</sequence>
<comment type="caution">
    <text evidence="1">The sequence shown here is derived from an EMBL/GenBank/DDBJ whole genome shotgun (WGS) entry which is preliminary data.</text>
</comment>
<evidence type="ECO:0000313" key="1">
    <source>
        <dbReference type="EMBL" id="MDF2260516.1"/>
    </source>
</evidence>
<protein>
    <submittedName>
        <fullName evidence="1">Uncharacterized protein</fullName>
    </submittedName>
</protein>
<dbReference type="Proteomes" id="UP001220022">
    <property type="component" value="Unassembled WGS sequence"/>
</dbReference>
<keyword evidence="2" id="KW-1185">Reference proteome</keyword>
<dbReference type="EMBL" id="JARHTQ010000035">
    <property type="protein sequence ID" value="MDF2260516.1"/>
    <property type="molecule type" value="Genomic_DNA"/>
</dbReference>
<organism evidence="1 2">
    <name type="scientific">Streptantibioticus ferralitis</name>
    <dbReference type="NCBI Taxonomy" id="236510"/>
    <lineage>
        <taxon>Bacteria</taxon>
        <taxon>Bacillati</taxon>
        <taxon>Actinomycetota</taxon>
        <taxon>Actinomycetes</taxon>
        <taxon>Kitasatosporales</taxon>
        <taxon>Streptomycetaceae</taxon>
        <taxon>Streptantibioticus</taxon>
    </lineage>
</organism>